<comment type="similarity">
    <text evidence="2">Belongs to the polycystin family.</text>
</comment>
<feature type="domain" description="Polycystin" evidence="12">
    <location>
        <begin position="123"/>
        <end position="318"/>
    </location>
</feature>
<keyword evidence="3 10" id="KW-0812">Transmembrane</keyword>
<evidence type="ECO:0000256" key="9">
    <source>
        <dbReference type="SAM" id="MobiDB-lite"/>
    </source>
</evidence>
<dbReference type="AlphaFoldDB" id="A0A653CHH2"/>
<evidence type="ECO:0000256" key="5">
    <source>
        <dbReference type="ARBA" id="ARBA00023136"/>
    </source>
</evidence>
<name>A0A653CHH2_CALMS</name>
<dbReference type="Pfam" id="PF20519">
    <property type="entry name" value="Polycystin_dom"/>
    <property type="match status" value="1"/>
</dbReference>
<dbReference type="PANTHER" id="PTHR10877:SF183">
    <property type="entry name" value="AT14535P-RELATED"/>
    <property type="match status" value="1"/>
</dbReference>
<sequence length="613" mass="72057">MFKTKSDEKDKREKTPDEHEQTKLEDKRSAVQNKVADKVPGKEKRLRIRKPKWITRSMAEELSREDILRATCFEFLIYLTFVICVCISVMGTRSSYNYYLAKSLSVQFVEKDFNTINGFTITFSQICSATDLWMYLENHFVPSIFWEHTYDREDKEEYQHEMNIMYENKILGVPRIRQVKVRNDSCEVHDYFRRYFITCYDTYESGDKDKNDFGPGQPTAWTYSSAKETKSLWYWGQVSTYGGDGFYVDLLRDRNGTRQIIQDLKENMWIQRGTRAIFIDFTVYNANMNLFAVCKFVFELPPVGGVLTKAEIHSMKLLRFLKKWDYIVLWCELASYVLMLYYLSEEIREMIHFKLHYILKFWNYVDLSIIGCAIAGGTMSLLEYMEVPRAMRALNENPDQYANVEYLAFINTSKSNLFAIMLFLVIMKAFKYLNFNRTMGQLNSTLKQNMFLAIINDTYNDVKTEIAIAPDEMQMTEFLRNNLYKLLRKIGVKKNIDTTATKSEINATVRQIRAVLLKCGFNFLEIEMFFARYGVNPMADVKVNDVEDLIHDLEIGVAADDQQKGRSLTPEILHRQQEKLEQLDKTLGELVEQVKLLLERLDRMETVKKVRRA</sequence>
<dbReference type="InterPro" id="IPR003915">
    <property type="entry name" value="PKD_2"/>
</dbReference>
<dbReference type="Proteomes" id="UP000410492">
    <property type="component" value="Unassembled WGS sequence"/>
</dbReference>
<dbReference type="GO" id="GO:0050982">
    <property type="term" value="P:detection of mechanical stimulus"/>
    <property type="evidence" value="ECO:0007669"/>
    <property type="project" value="TreeGrafter"/>
</dbReference>
<dbReference type="PRINTS" id="PR01433">
    <property type="entry name" value="POLYCYSTIN2"/>
</dbReference>
<feature type="transmembrane region" description="Helical" evidence="10">
    <location>
        <begin position="324"/>
        <end position="344"/>
    </location>
</feature>
<dbReference type="InterPro" id="IPR051223">
    <property type="entry name" value="Polycystin"/>
</dbReference>
<feature type="coiled-coil region" evidence="8">
    <location>
        <begin position="573"/>
        <end position="607"/>
    </location>
</feature>
<keyword evidence="8" id="KW-0175">Coiled coil</keyword>
<feature type="disulfide bond" evidence="7">
    <location>
        <begin position="186"/>
        <end position="199"/>
    </location>
</feature>
<evidence type="ECO:0000256" key="10">
    <source>
        <dbReference type="SAM" id="Phobius"/>
    </source>
</evidence>
<evidence type="ECO:0000256" key="3">
    <source>
        <dbReference type="ARBA" id="ARBA00022692"/>
    </source>
</evidence>
<keyword evidence="14" id="KW-1185">Reference proteome</keyword>
<protein>
    <submittedName>
        <fullName evidence="13">Uncharacterized protein</fullName>
    </submittedName>
</protein>
<keyword evidence="6" id="KW-0325">Glycoprotein</keyword>
<dbReference type="InterPro" id="IPR013122">
    <property type="entry name" value="PKD1_2_channel"/>
</dbReference>
<evidence type="ECO:0000313" key="13">
    <source>
        <dbReference type="EMBL" id="VEN47219.1"/>
    </source>
</evidence>
<keyword evidence="5 10" id="KW-0472">Membrane</keyword>
<evidence type="ECO:0000256" key="8">
    <source>
        <dbReference type="SAM" id="Coils"/>
    </source>
</evidence>
<dbReference type="InterPro" id="IPR046791">
    <property type="entry name" value="Polycystin_dom"/>
</dbReference>
<evidence type="ECO:0000256" key="6">
    <source>
        <dbReference type="ARBA" id="ARBA00023180"/>
    </source>
</evidence>
<evidence type="ECO:0000256" key="2">
    <source>
        <dbReference type="ARBA" id="ARBA00007200"/>
    </source>
</evidence>
<evidence type="ECO:0000313" key="14">
    <source>
        <dbReference type="Proteomes" id="UP000410492"/>
    </source>
</evidence>
<keyword evidence="4 10" id="KW-1133">Transmembrane helix</keyword>
<evidence type="ECO:0000256" key="1">
    <source>
        <dbReference type="ARBA" id="ARBA00004141"/>
    </source>
</evidence>
<evidence type="ECO:0000259" key="12">
    <source>
        <dbReference type="Pfam" id="PF20519"/>
    </source>
</evidence>
<accession>A0A653CHH2</accession>
<organism evidence="13 14">
    <name type="scientific">Callosobruchus maculatus</name>
    <name type="common">Southern cowpea weevil</name>
    <name type="synonym">Pulse bruchid</name>
    <dbReference type="NCBI Taxonomy" id="64391"/>
    <lineage>
        <taxon>Eukaryota</taxon>
        <taxon>Metazoa</taxon>
        <taxon>Ecdysozoa</taxon>
        <taxon>Arthropoda</taxon>
        <taxon>Hexapoda</taxon>
        <taxon>Insecta</taxon>
        <taxon>Pterygota</taxon>
        <taxon>Neoptera</taxon>
        <taxon>Endopterygota</taxon>
        <taxon>Coleoptera</taxon>
        <taxon>Polyphaga</taxon>
        <taxon>Cucujiformia</taxon>
        <taxon>Chrysomeloidea</taxon>
        <taxon>Chrysomelidae</taxon>
        <taxon>Bruchinae</taxon>
        <taxon>Bruchini</taxon>
        <taxon>Callosobruchus</taxon>
    </lineage>
</organism>
<dbReference type="EMBL" id="CAACVG010007818">
    <property type="protein sequence ID" value="VEN47219.1"/>
    <property type="molecule type" value="Genomic_DNA"/>
</dbReference>
<dbReference type="OrthoDB" id="444119at2759"/>
<feature type="transmembrane region" description="Helical" evidence="10">
    <location>
        <begin position="67"/>
        <end position="90"/>
    </location>
</feature>
<comment type="subcellular location">
    <subcellularLocation>
        <location evidence="1">Membrane</location>
        <topology evidence="1">Multi-pass membrane protein</topology>
    </subcellularLocation>
</comment>
<dbReference type="PANTHER" id="PTHR10877">
    <property type="entry name" value="POLYCYSTIN FAMILY MEMBER"/>
    <property type="match status" value="1"/>
</dbReference>
<gene>
    <name evidence="13" type="ORF">CALMAC_LOCUS9056</name>
</gene>
<feature type="region of interest" description="Disordered" evidence="9">
    <location>
        <begin position="1"/>
        <end position="37"/>
    </location>
</feature>
<reference evidence="13 14" key="1">
    <citation type="submission" date="2019-01" db="EMBL/GenBank/DDBJ databases">
        <authorList>
            <person name="Sayadi A."/>
        </authorList>
    </citation>
    <scope>NUCLEOTIDE SEQUENCE [LARGE SCALE GENOMIC DNA]</scope>
</reference>
<evidence type="ECO:0000256" key="7">
    <source>
        <dbReference type="PIRSR" id="PIRSR603915-2"/>
    </source>
</evidence>
<feature type="domain" description="Polycystin cation channel PKD1/PKD2" evidence="11">
    <location>
        <begin position="319"/>
        <end position="447"/>
    </location>
</feature>
<dbReference type="GO" id="GO:0005509">
    <property type="term" value="F:calcium ion binding"/>
    <property type="evidence" value="ECO:0007669"/>
    <property type="project" value="InterPro"/>
</dbReference>
<dbReference type="Pfam" id="PF08016">
    <property type="entry name" value="PKD_channel"/>
    <property type="match status" value="1"/>
</dbReference>
<dbReference type="GO" id="GO:0016020">
    <property type="term" value="C:membrane"/>
    <property type="evidence" value="ECO:0007669"/>
    <property type="project" value="UniProtKB-SubCell"/>
</dbReference>
<evidence type="ECO:0000256" key="4">
    <source>
        <dbReference type="ARBA" id="ARBA00022989"/>
    </source>
</evidence>
<proteinExistence type="inferred from homology"/>
<dbReference type="GO" id="GO:0005262">
    <property type="term" value="F:calcium channel activity"/>
    <property type="evidence" value="ECO:0007669"/>
    <property type="project" value="TreeGrafter"/>
</dbReference>
<feature type="transmembrane region" description="Helical" evidence="10">
    <location>
        <begin position="364"/>
        <end position="382"/>
    </location>
</feature>
<evidence type="ECO:0000259" key="11">
    <source>
        <dbReference type="Pfam" id="PF08016"/>
    </source>
</evidence>